<gene>
    <name evidence="1" type="ORF">M9Y10_013325</name>
</gene>
<organism evidence="1 2">
    <name type="scientific">Tritrichomonas musculus</name>
    <dbReference type="NCBI Taxonomy" id="1915356"/>
    <lineage>
        <taxon>Eukaryota</taxon>
        <taxon>Metamonada</taxon>
        <taxon>Parabasalia</taxon>
        <taxon>Tritrichomonadida</taxon>
        <taxon>Tritrichomonadidae</taxon>
        <taxon>Tritrichomonas</taxon>
    </lineage>
</organism>
<dbReference type="EMBL" id="JAPFFF010000019">
    <property type="protein sequence ID" value="KAK8858224.1"/>
    <property type="molecule type" value="Genomic_DNA"/>
</dbReference>
<protein>
    <submittedName>
        <fullName evidence="1">Uncharacterized protein</fullName>
    </submittedName>
</protein>
<accession>A0ABR2I6T2</accession>
<dbReference type="Proteomes" id="UP001470230">
    <property type="component" value="Unassembled WGS sequence"/>
</dbReference>
<keyword evidence="2" id="KW-1185">Reference proteome</keyword>
<evidence type="ECO:0000313" key="1">
    <source>
        <dbReference type="EMBL" id="KAK8858224.1"/>
    </source>
</evidence>
<name>A0ABR2I6T2_9EUKA</name>
<proteinExistence type="predicted"/>
<evidence type="ECO:0000313" key="2">
    <source>
        <dbReference type="Proteomes" id="UP001470230"/>
    </source>
</evidence>
<comment type="caution">
    <text evidence="1">The sequence shown here is derived from an EMBL/GenBank/DDBJ whole genome shotgun (WGS) entry which is preliminary data.</text>
</comment>
<reference evidence="1 2" key="1">
    <citation type="submission" date="2024-04" db="EMBL/GenBank/DDBJ databases">
        <title>Tritrichomonas musculus Genome.</title>
        <authorList>
            <person name="Alves-Ferreira E."/>
            <person name="Grigg M."/>
            <person name="Lorenzi H."/>
            <person name="Galac M."/>
        </authorList>
    </citation>
    <scope>NUCLEOTIDE SEQUENCE [LARGE SCALE GENOMIC DNA]</scope>
    <source>
        <strain evidence="1 2">EAF2021</strain>
    </source>
</reference>
<sequence length="196" mass="22717">MDSFMLLCQELKIHLKFAFFYPPIETEDDDVIKPVSDQEIVDLVCSNENQEIDSCDDINEDESFLSQLNSNEEVITNKNDNDTNESIENISTQIINLTSEEDSSEEYNHEDNFIECKTLDKKNDTIFMNNNDFDSFQVTKVTNSDLIDLSINDIEEINTSLFNCSEISENQFTQSITNYSNNYKICDYESLILEKK</sequence>